<feature type="transmembrane region" description="Helical" evidence="1">
    <location>
        <begin position="12"/>
        <end position="37"/>
    </location>
</feature>
<proteinExistence type="predicted"/>
<dbReference type="RefSeq" id="WP_101730757.1">
    <property type="nucleotide sequence ID" value="NZ_JAGTPX020000002.1"/>
</dbReference>
<name>A0A941JER4_NIACI</name>
<reference evidence="2" key="1">
    <citation type="submission" date="2021-04" db="EMBL/GenBank/DDBJ databases">
        <title>Genomic analysis of electroactive and textile dye degrading Bacillus circulans strain: DC10 isolated from constructed wetland-microbial fuel cells treating textile dye wastewaters.</title>
        <authorList>
            <person name="Patel D.U."/>
            <person name="Desai C.R."/>
        </authorList>
    </citation>
    <scope>NUCLEOTIDE SEQUENCE</scope>
    <source>
        <strain evidence="2">DC10</strain>
    </source>
</reference>
<dbReference type="AlphaFoldDB" id="A0A941JER4"/>
<organism evidence="2">
    <name type="scientific">Niallia circulans</name>
    <name type="common">Bacillus circulans</name>
    <dbReference type="NCBI Taxonomy" id="1397"/>
    <lineage>
        <taxon>Bacteria</taxon>
        <taxon>Bacillati</taxon>
        <taxon>Bacillota</taxon>
        <taxon>Bacilli</taxon>
        <taxon>Bacillales</taxon>
        <taxon>Bacillaceae</taxon>
        <taxon>Niallia</taxon>
    </lineage>
</organism>
<keyword evidence="1" id="KW-0812">Transmembrane</keyword>
<sequence>MHSFNGLLKKDLKLGLPFLYTILLIMGLGMVTAIGFAGYYQSFVLVAILAISLCFAHLFFLPAFLLTSLNIEGKTQLWLHNPNSSIKLLLSKWIAGFLYSLGSLSLIFIVTVISIVNAGEFQLAFNQSDLFFMCLVILGMSIYFSSWIFFYWALYHSMKRIAWMNKIRWLLLILIWNGWNVAVYWFNRIPIIDALKRKSVISVDHTFTFEGNQHFFQASIERTDISIFTLLGYFITFIAVFLAASWLLEKKVEV</sequence>
<comment type="caution">
    <text evidence="2">The sequence shown here is derived from an EMBL/GenBank/DDBJ whole genome shotgun (WGS) entry which is preliminary data.</text>
</comment>
<keyword evidence="1" id="KW-0472">Membrane</keyword>
<feature type="transmembrane region" description="Helical" evidence="1">
    <location>
        <begin position="130"/>
        <end position="155"/>
    </location>
</feature>
<feature type="transmembrane region" description="Helical" evidence="1">
    <location>
        <begin position="225"/>
        <end position="248"/>
    </location>
</feature>
<dbReference type="EMBL" id="JAGTPX010000002">
    <property type="protein sequence ID" value="MBR8668356.1"/>
    <property type="molecule type" value="Genomic_DNA"/>
</dbReference>
<accession>A0A941JER4</accession>
<gene>
    <name evidence="2" type="ORF">KD144_02280</name>
</gene>
<feature type="transmembrane region" description="Helical" evidence="1">
    <location>
        <begin position="93"/>
        <end position="118"/>
    </location>
</feature>
<evidence type="ECO:0000313" key="2">
    <source>
        <dbReference type="EMBL" id="MBR8668356.1"/>
    </source>
</evidence>
<evidence type="ECO:0000256" key="1">
    <source>
        <dbReference type="SAM" id="Phobius"/>
    </source>
</evidence>
<feature type="transmembrane region" description="Helical" evidence="1">
    <location>
        <begin position="43"/>
        <end position="66"/>
    </location>
</feature>
<keyword evidence="1" id="KW-1133">Transmembrane helix</keyword>
<protein>
    <submittedName>
        <fullName evidence="2">Uncharacterized protein</fullName>
    </submittedName>
</protein>
<feature type="transmembrane region" description="Helical" evidence="1">
    <location>
        <begin position="167"/>
        <end position="186"/>
    </location>
</feature>